<evidence type="ECO:0000256" key="2">
    <source>
        <dbReference type="RuleBase" id="RU364123"/>
    </source>
</evidence>
<comment type="pathway">
    <text evidence="2">Glycan biosynthesis; glycogen metabolism.</text>
</comment>
<keyword evidence="2" id="KW-0321">Glycogen metabolism</keyword>
<dbReference type="GO" id="GO:0005977">
    <property type="term" value="P:glycogen metabolic process"/>
    <property type="evidence" value="ECO:0007669"/>
    <property type="project" value="UniProtKB-UniPathway"/>
</dbReference>
<keyword evidence="1 2" id="KW-0119">Carbohydrate metabolism</keyword>
<proteinExistence type="inferred from homology"/>
<evidence type="ECO:0000259" key="3">
    <source>
        <dbReference type="Pfam" id="PF19292"/>
    </source>
</evidence>
<feature type="domain" description="Phosphorylase b kinase regulatory subunit alpha/beta C-terminal" evidence="3">
    <location>
        <begin position="6"/>
        <end position="70"/>
    </location>
</feature>
<dbReference type="UniPathway" id="UPA00163"/>
<dbReference type="OMA" id="QISEPEY"/>
<keyword evidence="5" id="KW-1185">Reference proteome</keyword>
<evidence type="ECO:0000313" key="4">
    <source>
        <dbReference type="EMBL" id="KII64015.1"/>
    </source>
</evidence>
<name>A0A0C2MI02_THEKT</name>
<protein>
    <recommendedName>
        <fullName evidence="2">Phosphorylase b kinase regulatory subunit</fullName>
    </recommendedName>
</protein>
<dbReference type="InterPro" id="IPR008734">
    <property type="entry name" value="PHK_A/B_su"/>
</dbReference>
<comment type="subcellular location">
    <subcellularLocation>
        <location evidence="2">Cell membrane</location>
        <topology evidence="2">Lipid-anchor</topology>
        <orientation evidence="2">Cytoplasmic side</orientation>
    </subcellularLocation>
</comment>
<dbReference type="Pfam" id="PF19292">
    <property type="entry name" value="KPBB_C"/>
    <property type="match status" value="1"/>
</dbReference>
<keyword evidence="2" id="KW-0112">Calmodulin-binding</keyword>
<keyword evidence="4" id="KW-0808">Transferase</keyword>
<accession>A0A0C2MI02</accession>
<evidence type="ECO:0000313" key="5">
    <source>
        <dbReference type="Proteomes" id="UP000031668"/>
    </source>
</evidence>
<keyword evidence="2" id="KW-0472">Membrane</keyword>
<dbReference type="InterPro" id="IPR045583">
    <property type="entry name" value="KPBA/B_C"/>
</dbReference>
<dbReference type="GO" id="GO:0016301">
    <property type="term" value="F:kinase activity"/>
    <property type="evidence" value="ECO:0007669"/>
    <property type="project" value="UniProtKB-KW"/>
</dbReference>
<reference evidence="4 5" key="1">
    <citation type="journal article" date="2014" name="Genome Biol. Evol.">
        <title>The genome of the myxosporean Thelohanellus kitauei shows adaptations to nutrient acquisition within its fish host.</title>
        <authorList>
            <person name="Yang Y."/>
            <person name="Xiong J."/>
            <person name="Zhou Z."/>
            <person name="Huo F."/>
            <person name="Miao W."/>
            <person name="Ran C."/>
            <person name="Liu Y."/>
            <person name="Zhang J."/>
            <person name="Feng J."/>
            <person name="Wang M."/>
            <person name="Wang M."/>
            <person name="Wang L."/>
            <person name="Yao B."/>
        </authorList>
    </citation>
    <scope>NUCLEOTIDE SEQUENCE [LARGE SCALE GENOMIC DNA]</scope>
    <source>
        <strain evidence="4">Wuqing</strain>
    </source>
</reference>
<dbReference type="EMBL" id="JWZT01004474">
    <property type="protein sequence ID" value="KII64015.1"/>
    <property type="molecule type" value="Genomic_DNA"/>
</dbReference>
<dbReference type="GO" id="GO:0005516">
    <property type="term" value="F:calmodulin binding"/>
    <property type="evidence" value="ECO:0007669"/>
    <property type="project" value="UniProtKB-KW"/>
</dbReference>
<keyword evidence="4" id="KW-0418">Kinase</keyword>
<comment type="function">
    <text evidence="2">Phosphorylase b kinase catalyzes the phosphorylation of serine in certain substrates, including troponin I.</text>
</comment>
<dbReference type="PANTHER" id="PTHR10749:SF7">
    <property type="entry name" value="PHOSPHORYLASE B KINASE REGULATORY SUBUNIT ALPHA-RELATED"/>
    <property type="match status" value="1"/>
</dbReference>
<keyword evidence="2" id="KW-0636">Prenylation</keyword>
<keyword evidence="2" id="KW-1003">Cell membrane</keyword>
<dbReference type="OrthoDB" id="5971574at2759"/>
<dbReference type="AlphaFoldDB" id="A0A0C2MI02"/>
<organism evidence="4 5">
    <name type="scientific">Thelohanellus kitauei</name>
    <name type="common">Myxosporean</name>
    <dbReference type="NCBI Taxonomy" id="669202"/>
    <lineage>
        <taxon>Eukaryota</taxon>
        <taxon>Metazoa</taxon>
        <taxon>Cnidaria</taxon>
        <taxon>Myxozoa</taxon>
        <taxon>Myxosporea</taxon>
        <taxon>Bivalvulida</taxon>
        <taxon>Platysporina</taxon>
        <taxon>Myxobolidae</taxon>
        <taxon>Thelohanellus</taxon>
    </lineage>
</organism>
<comment type="similarity">
    <text evidence="2">Belongs to the phosphorylase b kinase regulatory chain family.</text>
</comment>
<keyword evidence="2" id="KW-0449">Lipoprotein</keyword>
<dbReference type="PANTHER" id="PTHR10749">
    <property type="entry name" value="PHOSPHORYLASE B KINASE REGULATORY SUBUNIT"/>
    <property type="match status" value="1"/>
</dbReference>
<evidence type="ECO:0000256" key="1">
    <source>
        <dbReference type="ARBA" id="ARBA00023277"/>
    </source>
</evidence>
<dbReference type="GO" id="GO:0005886">
    <property type="term" value="C:plasma membrane"/>
    <property type="evidence" value="ECO:0007669"/>
    <property type="project" value="UniProtKB-SubCell"/>
</dbReference>
<dbReference type="GO" id="GO:0005964">
    <property type="term" value="C:phosphorylase kinase complex"/>
    <property type="evidence" value="ECO:0007669"/>
    <property type="project" value="TreeGrafter"/>
</dbReference>
<sequence length="147" mass="16802">MRLAYFYNQMTPNEMKFALIVESALNSLIEPEYRQVMIELLMIFGKLVSYHRITHMKESVMQLDLIISQANEYFLENQWSVQGDALMCCAGKPQKQRKCTSSHGICQFFYDSAPSGEYGTMNFLSKSLLASIFKNSPHVNTPACHVS</sequence>
<gene>
    <name evidence="4" type="ORF">RF11_14639</name>
</gene>
<comment type="caution">
    <text evidence="4">The sequence shown here is derived from an EMBL/GenBank/DDBJ whole genome shotgun (WGS) entry which is preliminary data.</text>
</comment>
<dbReference type="Proteomes" id="UP000031668">
    <property type="component" value="Unassembled WGS sequence"/>
</dbReference>